<dbReference type="AlphaFoldDB" id="A0A7S9QCA1"/>
<evidence type="ECO:0000313" key="3">
    <source>
        <dbReference type="Proteomes" id="UP000594800"/>
    </source>
</evidence>
<organism evidence="2 3">
    <name type="scientific">Pontivivens ytuae</name>
    <dbReference type="NCBI Taxonomy" id="2789856"/>
    <lineage>
        <taxon>Bacteria</taxon>
        <taxon>Pseudomonadati</taxon>
        <taxon>Pseudomonadota</taxon>
        <taxon>Alphaproteobacteria</taxon>
        <taxon>Rhodobacterales</taxon>
        <taxon>Paracoccaceae</taxon>
        <taxon>Pontivivens</taxon>
    </lineage>
</organism>
<dbReference type="EMBL" id="CP064942">
    <property type="protein sequence ID" value="QPH53708.1"/>
    <property type="molecule type" value="Genomic_DNA"/>
</dbReference>
<proteinExistence type="predicted"/>
<gene>
    <name evidence="2" type="ORF">I0K15_18310</name>
</gene>
<dbReference type="KEGG" id="poz:I0K15_18310"/>
<dbReference type="Pfam" id="PF19834">
    <property type="entry name" value="DUF6314"/>
    <property type="match status" value="1"/>
</dbReference>
<accession>A0A7S9QCA1</accession>
<reference evidence="2 3" key="1">
    <citation type="submission" date="2020-11" db="EMBL/GenBank/DDBJ databases">
        <title>Description of Pontivivens ytuae sp. nov. isolated from deep sea sediment of Mariana Trench.</title>
        <authorList>
            <person name="Wang Z."/>
            <person name="Sun Q.-L."/>
            <person name="Xu X.-D."/>
            <person name="Tang Y.-Z."/>
            <person name="Zhang J."/>
        </authorList>
    </citation>
    <scope>NUCLEOTIDE SEQUENCE [LARGE SCALE GENOMIC DNA]</scope>
    <source>
        <strain evidence="2 3">MT2928</strain>
    </source>
</reference>
<keyword evidence="3" id="KW-1185">Reference proteome</keyword>
<evidence type="ECO:0000313" key="2">
    <source>
        <dbReference type="EMBL" id="QPH53708.1"/>
    </source>
</evidence>
<dbReference type="Proteomes" id="UP000594800">
    <property type="component" value="Chromosome"/>
</dbReference>
<dbReference type="RefSeq" id="WP_196102917.1">
    <property type="nucleotide sequence ID" value="NZ_CP064942.1"/>
</dbReference>
<name>A0A7S9QCA1_9RHOB</name>
<feature type="domain" description="DUF6314" evidence="1">
    <location>
        <begin position="11"/>
        <end position="140"/>
    </location>
</feature>
<sequence>MDELPALLRPFAGRWSIRRDIFDLDSQWTGQFKGQGDFVPRAAGLDYLEEGELRFAGLPPFSATRRYRWEAGDADILVEFDDGRFFHRFDPLESGAEAAHFCDPDLYEVRYLFDLPSEWRAEWRVEGPRKDYRMVTIYKR</sequence>
<dbReference type="InterPro" id="IPR045632">
    <property type="entry name" value="DUF6314"/>
</dbReference>
<evidence type="ECO:0000259" key="1">
    <source>
        <dbReference type="Pfam" id="PF19834"/>
    </source>
</evidence>
<protein>
    <submittedName>
        <fullName evidence="2">Trigger factor</fullName>
    </submittedName>
</protein>